<organism evidence="1 2">
    <name type="scientific">Pedobacter ginsengisoli</name>
    <dbReference type="NCBI Taxonomy" id="363852"/>
    <lineage>
        <taxon>Bacteria</taxon>
        <taxon>Pseudomonadati</taxon>
        <taxon>Bacteroidota</taxon>
        <taxon>Sphingobacteriia</taxon>
        <taxon>Sphingobacteriales</taxon>
        <taxon>Sphingobacteriaceae</taxon>
        <taxon>Pedobacter</taxon>
    </lineage>
</organism>
<gene>
    <name evidence="1" type="ORF">CPT03_08775</name>
</gene>
<evidence type="ECO:0000313" key="1">
    <source>
        <dbReference type="EMBL" id="ATP56559.1"/>
    </source>
</evidence>
<protein>
    <submittedName>
        <fullName evidence="1">GAF domain-containing protein</fullName>
    </submittedName>
</protein>
<keyword evidence="2" id="KW-1185">Reference proteome</keyword>
<name>A0A2D1U4N1_9SPHI</name>
<sequence length="787" mass="91085">MKTIVLDVSGNKAHSLEVDSAISFRPFIQYLKERVKGEKTVKGALYKTALKEFKKYDVDDTDIPLENIHNYESLLENMYACLTPALATEEKLAWGLCFPLQPVTFYGTELMYQLLENKKNDQDSYVVSKTPAEYHKERLQLVYSFILKELYNFHVPVKMHQYHAGIKSDTGLLGYFHVNLNTDFIEVTPKGELPPLNFRELQQYIGEGSSYEILEKILPLNLFRFRGISVITVSDVTAIQAVENIKNIRLTRTPGDQEATYSDVIQSLKTIVQNNKIEFDLFPFVKVNNKPVYGNVKGGTGILFSVWGEDNLDPETFQQYAEGYSANPDSFFSPDILAEDPVVFHWLHHFVKLGVKSLALTPVFYDHSIVGVLAVHTWEGETFDEKILALLEPAIAPIAQLLQIYIDEFNLELENIIKEKFTSIQPSVQWKFNEVAWHHMHDKKKHLPIRNEDISFKEVYPFYGAIDIRNSTVERNMASKADLSHHLNILSQILDQLKDHHYSSLMEEMIFNSRKWQQVLLQEVLNTQDETNLNSFLKEESSDYLFHLSQQEPKLKKLIDDYLLLTGIADGDVHKNRYALEVSMQMINTAINNFFEAEKEKLQQSYPCYFEKFRTDGVEYDIYIGQSISPDKIFNHFHLKNLRLWQLSSMANVVRLTHALLPAMPTKLYTTQLLFIHNHTIDISFRADERKFDVEGAYNIRYQMIKKRIDKVHIRGTNERLTQPDKIALIYFNKRDIDDYLPFITYLQETGVLDLGLEELDLEDLQGLSGLKALRVGVVHPEKPNNI</sequence>
<reference evidence="1 2" key="1">
    <citation type="submission" date="2017-10" db="EMBL/GenBank/DDBJ databases">
        <title>Whole genome of Pedobacter ginsengisoli T01R-27 isolated from tomato rhizosphere.</title>
        <authorList>
            <person name="Weon H.-Y."/>
            <person name="Lee S.A."/>
            <person name="Sang M.K."/>
            <person name="Song J."/>
        </authorList>
    </citation>
    <scope>NUCLEOTIDE SEQUENCE [LARGE SCALE GENOMIC DNA]</scope>
    <source>
        <strain evidence="1 2">T01R-27</strain>
    </source>
</reference>
<dbReference type="RefSeq" id="WP_099438501.1">
    <property type="nucleotide sequence ID" value="NZ_CP024091.1"/>
</dbReference>
<dbReference type="EMBL" id="CP024091">
    <property type="protein sequence ID" value="ATP56559.1"/>
    <property type="molecule type" value="Genomic_DNA"/>
</dbReference>
<dbReference type="Proteomes" id="UP000223749">
    <property type="component" value="Chromosome"/>
</dbReference>
<dbReference type="OrthoDB" id="627374at2"/>
<dbReference type="SUPFAM" id="SSF55781">
    <property type="entry name" value="GAF domain-like"/>
    <property type="match status" value="1"/>
</dbReference>
<dbReference type="KEGG" id="pgs:CPT03_08775"/>
<proteinExistence type="predicted"/>
<accession>A0A2D1U4N1</accession>
<evidence type="ECO:0000313" key="2">
    <source>
        <dbReference type="Proteomes" id="UP000223749"/>
    </source>
</evidence>
<dbReference type="AlphaFoldDB" id="A0A2D1U4N1"/>